<name>A0A2S8FFP8_9BACT</name>
<dbReference type="EMBL" id="PUHY01000013">
    <property type="protein sequence ID" value="PQO30989.1"/>
    <property type="molecule type" value="Genomic_DNA"/>
</dbReference>
<dbReference type="SFLD" id="SFLDG01129">
    <property type="entry name" value="C1.5:_HAD__Beta-PGM__Phosphata"/>
    <property type="match status" value="1"/>
</dbReference>
<dbReference type="PANTHER" id="PTHR46191">
    <property type="match status" value="1"/>
</dbReference>
<dbReference type="InterPro" id="IPR036412">
    <property type="entry name" value="HAD-like_sf"/>
</dbReference>
<dbReference type="InterPro" id="IPR051828">
    <property type="entry name" value="HAD-like_hydrolase_domain"/>
</dbReference>
<dbReference type="InterPro" id="IPR023214">
    <property type="entry name" value="HAD_sf"/>
</dbReference>
<evidence type="ECO:0000313" key="1">
    <source>
        <dbReference type="EMBL" id="PQO30989.1"/>
    </source>
</evidence>
<dbReference type="InterPro" id="IPR044924">
    <property type="entry name" value="HAD-SF_hydro_IA_REG-2-like_cap"/>
</dbReference>
<dbReference type="Gene3D" id="1.10.150.720">
    <property type="entry name" value="Haloacid dehalogenase-like hydrolase"/>
    <property type="match status" value="1"/>
</dbReference>
<dbReference type="PANTHER" id="PTHR46191:SF2">
    <property type="entry name" value="HALOACID DEHALOGENASE-LIKE HYDROLASE DOMAIN-CONTAINING PROTEIN 3"/>
    <property type="match status" value="1"/>
</dbReference>
<dbReference type="Pfam" id="PF00702">
    <property type="entry name" value="Hydrolase"/>
    <property type="match status" value="1"/>
</dbReference>
<dbReference type="InterPro" id="IPR006439">
    <property type="entry name" value="HAD-SF_hydro_IA"/>
</dbReference>
<protein>
    <recommendedName>
        <fullName evidence="3">HAD family hydrolase</fullName>
    </recommendedName>
</protein>
<proteinExistence type="predicted"/>
<dbReference type="SUPFAM" id="SSF56784">
    <property type="entry name" value="HAD-like"/>
    <property type="match status" value="1"/>
</dbReference>
<dbReference type="AlphaFoldDB" id="A0A2S8FFP8"/>
<dbReference type="NCBIfam" id="TIGR01549">
    <property type="entry name" value="HAD-SF-IA-v1"/>
    <property type="match status" value="1"/>
</dbReference>
<dbReference type="Gene3D" id="3.40.50.1000">
    <property type="entry name" value="HAD superfamily/HAD-like"/>
    <property type="match status" value="1"/>
</dbReference>
<evidence type="ECO:0008006" key="3">
    <source>
        <dbReference type="Google" id="ProtNLM"/>
    </source>
</evidence>
<dbReference type="SFLD" id="SFLDS00003">
    <property type="entry name" value="Haloacid_Dehalogenase"/>
    <property type="match status" value="1"/>
</dbReference>
<gene>
    <name evidence="1" type="ORF">C5Y83_22590</name>
</gene>
<sequence length="256" mass="29074">MFIASSPGDSPLSEDGQQTSHPKVVLLDAVGTVIQPFPSVAATYQEVGRLHGIELDQASIRSRFHAAIKRFSVHAFQQSRNLADPLKTDEVSERLRWQAIVDYVLSPTPQQKCLVFESLWDHFAHPENWRLFDDVLPTLDFLVERGFRLGLASNFDQRLRRIAEFYFSDYPLELFVSSEVGWVKPAKQFYAEVTRRLGLSPNQILLIGDDWENDVKAPQKFGWQTVYLDRDGGPDGVGKSNGHNTLEDAVDRLFPN</sequence>
<organism evidence="1 2">
    <name type="scientific">Blastopirellula marina</name>
    <dbReference type="NCBI Taxonomy" id="124"/>
    <lineage>
        <taxon>Bacteria</taxon>
        <taxon>Pseudomonadati</taxon>
        <taxon>Planctomycetota</taxon>
        <taxon>Planctomycetia</taxon>
        <taxon>Pirellulales</taxon>
        <taxon>Pirellulaceae</taxon>
        <taxon>Blastopirellula</taxon>
    </lineage>
</organism>
<accession>A0A2S8FFP8</accession>
<reference evidence="1 2" key="1">
    <citation type="submission" date="2018-02" db="EMBL/GenBank/DDBJ databases">
        <title>Comparative genomes isolates from brazilian mangrove.</title>
        <authorList>
            <person name="Araujo J.E."/>
            <person name="Taketani R.G."/>
            <person name="Silva M.C.P."/>
            <person name="Loureco M.V."/>
            <person name="Andreote F.D."/>
        </authorList>
    </citation>
    <scope>NUCLEOTIDE SEQUENCE [LARGE SCALE GENOMIC DNA]</scope>
    <source>
        <strain evidence="1 2">Hex-1 MGV</strain>
    </source>
</reference>
<evidence type="ECO:0000313" key="2">
    <source>
        <dbReference type="Proteomes" id="UP000238322"/>
    </source>
</evidence>
<comment type="caution">
    <text evidence="1">The sequence shown here is derived from an EMBL/GenBank/DDBJ whole genome shotgun (WGS) entry which is preliminary data.</text>
</comment>
<dbReference type="Proteomes" id="UP000238322">
    <property type="component" value="Unassembled WGS sequence"/>
</dbReference>